<feature type="signal peptide" evidence="3">
    <location>
        <begin position="1"/>
        <end position="26"/>
    </location>
</feature>
<accession>A0A2A8CXQ1</accession>
<keyword evidence="5" id="KW-1185">Reference proteome</keyword>
<evidence type="ECO:0008006" key="6">
    <source>
        <dbReference type="Google" id="ProtNLM"/>
    </source>
</evidence>
<gene>
    <name evidence="4" type="ORF">CRI94_08725</name>
</gene>
<protein>
    <recommendedName>
        <fullName evidence="6">VCBS repeat-containing protein</fullName>
    </recommendedName>
</protein>
<dbReference type="PANTHER" id="PTHR46580:SF4">
    <property type="entry name" value="ATP_GTP-BINDING PROTEIN"/>
    <property type="match status" value="1"/>
</dbReference>
<feature type="compositionally biased region" description="Low complexity" evidence="2">
    <location>
        <begin position="439"/>
        <end position="460"/>
    </location>
</feature>
<name>A0A2A8CXQ1_9BACT</name>
<dbReference type="OrthoDB" id="9809549at2"/>
<dbReference type="InterPro" id="IPR013517">
    <property type="entry name" value="FG-GAP"/>
</dbReference>
<dbReference type="InterPro" id="IPR028994">
    <property type="entry name" value="Integrin_alpha_N"/>
</dbReference>
<reference evidence="4 5" key="1">
    <citation type="submission" date="2017-10" db="EMBL/GenBank/DDBJ databases">
        <title>Draft genome of Longibacter Salinarum.</title>
        <authorList>
            <person name="Goh K.M."/>
            <person name="Shamsir M.S."/>
            <person name="Lim S.W."/>
        </authorList>
    </citation>
    <scope>NUCLEOTIDE SEQUENCE [LARGE SCALE GENOMIC DNA]</scope>
    <source>
        <strain evidence="4 5">KCTC 52045</strain>
    </source>
</reference>
<feature type="region of interest" description="Disordered" evidence="2">
    <location>
        <begin position="433"/>
        <end position="460"/>
    </location>
</feature>
<dbReference type="EMBL" id="PDEQ01000004">
    <property type="protein sequence ID" value="PEN13400.1"/>
    <property type="molecule type" value="Genomic_DNA"/>
</dbReference>
<organism evidence="4 5">
    <name type="scientific">Longibacter salinarum</name>
    <dbReference type="NCBI Taxonomy" id="1850348"/>
    <lineage>
        <taxon>Bacteria</taxon>
        <taxon>Pseudomonadati</taxon>
        <taxon>Rhodothermota</taxon>
        <taxon>Rhodothermia</taxon>
        <taxon>Rhodothermales</taxon>
        <taxon>Salisaetaceae</taxon>
        <taxon>Longibacter</taxon>
    </lineage>
</organism>
<evidence type="ECO:0000313" key="4">
    <source>
        <dbReference type="EMBL" id="PEN13400.1"/>
    </source>
</evidence>
<comment type="caution">
    <text evidence="4">The sequence shown here is derived from an EMBL/GenBank/DDBJ whole genome shotgun (WGS) entry which is preliminary data.</text>
</comment>
<dbReference type="RefSeq" id="WP_098075320.1">
    <property type="nucleotide sequence ID" value="NZ_PDEQ01000004.1"/>
</dbReference>
<dbReference type="Gene3D" id="2.130.10.130">
    <property type="entry name" value="Integrin alpha, N-terminal"/>
    <property type="match status" value="3"/>
</dbReference>
<dbReference type="Proteomes" id="UP000220102">
    <property type="component" value="Unassembled WGS sequence"/>
</dbReference>
<proteinExistence type="predicted"/>
<dbReference type="PANTHER" id="PTHR46580">
    <property type="entry name" value="SENSOR KINASE-RELATED"/>
    <property type="match status" value="1"/>
</dbReference>
<evidence type="ECO:0000256" key="3">
    <source>
        <dbReference type="SAM" id="SignalP"/>
    </source>
</evidence>
<keyword evidence="1 3" id="KW-0732">Signal</keyword>
<evidence type="ECO:0000313" key="5">
    <source>
        <dbReference type="Proteomes" id="UP000220102"/>
    </source>
</evidence>
<dbReference type="AlphaFoldDB" id="A0A2A8CXQ1"/>
<evidence type="ECO:0000256" key="1">
    <source>
        <dbReference type="ARBA" id="ARBA00022729"/>
    </source>
</evidence>
<dbReference type="Pfam" id="PF13517">
    <property type="entry name" value="FG-GAP_3"/>
    <property type="match status" value="4"/>
</dbReference>
<sequence>MTRSAASSISFALLALVAGVLTFAGATGSTGSAQSSGVADDTTMLFRDATVKHLPTSELTGYSMDAAVADVNGDGALDVVIANEFKPNILLLGDGTGHFRDASERIPSHDRDSEDVAVADFDGDGYLDIVVVTEDDTVNEFYLNDGSGHFRDAGDRWPVEGTSNAVIVVDLDDNGFPDLLVGNNGQNRALINDSTGRFSDETASRLPSRDDVTQDLELGDVDGDGDLDLIVGNEDVNRLLLNDGRGRFRDADPRALPILDVPEETREADFGDVDGDGDLDLIFANVRLFVEDARRQNRLLLNDGSGRFRDATAARIPIDDQSSLDADFVDLDLDGDLDIVTSNVLFDGESIKSAPYGILLNDGGGRFSDATRFALPKIITGRGLDSEAADFDSDGRPDLFLCSRGTVDRLLLSVPPPLPDTIAVDTLTTDSLSRDTMSRDSASSDSMLQDTTLTDTLSTD</sequence>
<evidence type="ECO:0000256" key="2">
    <source>
        <dbReference type="SAM" id="MobiDB-lite"/>
    </source>
</evidence>
<feature type="chain" id="PRO_5012811947" description="VCBS repeat-containing protein" evidence="3">
    <location>
        <begin position="27"/>
        <end position="460"/>
    </location>
</feature>
<dbReference type="SUPFAM" id="SSF69318">
    <property type="entry name" value="Integrin alpha N-terminal domain"/>
    <property type="match status" value="2"/>
</dbReference>